<dbReference type="GO" id="GO:0016491">
    <property type="term" value="F:oxidoreductase activity"/>
    <property type="evidence" value="ECO:0007669"/>
    <property type="project" value="UniProtKB-KW"/>
</dbReference>
<evidence type="ECO:0008006" key="5">
    <source>
        <dbReference type="Google" id="ProtNLM"/>
    </source>
</evidence>
<dbReference type="CDD" id="cd05233">
    <property type="entry name" value="SDR_c"/>
    <property type="match status" value="1"/>
</dbReference>
<sequence>MENYVVIITGANSSSGIGWATAMEMAKKQPKAIYVTDIRDDQLPILAKKLQTDYNVDGIARKVDASSEDDVKAVVDEALATYGRLDVFFANAGICLLNQLHNETKTNFLKTMEVNAWSVLTAIQHASAAMEKTSEAKPKSGGSIIANASIAGIRSGAGPISYSASKAAVVSLVQSSAWRLKGKNIRVNTVCPGFIATDLTQPAINALNDMNPQAALDQNPLERFGEPIEIATTVTFLASSESSFINGQDIRIDGGFGRSYRHVPLFGDA</sequence>
<proteinExistence type="inferred from homology"/>
<dbReference type="Pfam" id="PF13561">
    <property type="entry name" value="adh_short_C2"/>
    <property type="match status" value="1"/>
</dbReference>
<comment type="similarity">
    <text evidence="1">Belongs to the short-chain dehydrogenases/reductases (SDR) family.</text>
</comment>
<reference evidence="3" key="1">
    <citation type="submission" date="2016-04" db="EMBL/GenBank/DDBJ databases">
        <authorList>
            <person name="Evans L.H."/>
            <person name="Alamgir A."/>
            <person name="Owens N."/>
            <person name="Weber N.D."/>
            <person name="Virtaneva K."/>
            <person name="Barbian K."/>
            <person name="Babar A."/>
            <person name="Rosenke K."/>
        </authorList>
    </citation>
    <scope>NUCLEOTIDE SEQUENCE [LARGE SCALE GENOMIC DNA]</scope>
    <source>
        <strain evidence="3">CBS 101.48</strain>
    </source>
</reference>
<organism evidence="3">
    <name type="scientific">Absidia glauca</name>
    <name type="common">Pin mould</name>
    <dbReference type="NCBI Taxonomy" id="4829"/>
    <lineage>
        <taxon>Eukaryota</taxon>
        <taxon>Fungi</taxon>
        <taxon>Fungi incertae sedis</taxon>
        <taxon>Mucoromycota</taxon>
        <taxon>Mucoromycotina</taxon>
        <taxon>Mucoromycetes</taxon>
        <taxon>Mucorales</taxon>
        <taxon>Cunninghamellaceae</taxon>
        <taxon>Absidia</taxon>
    </lineage>
</organism>
<dbReference type="AlphaFoldDB" id="A0A168RW14"/>
<evidence type="ECO:0000313" key="4">
    <source>
        <dbReference type="Proteomes" id="UP000078561"/>
    </source>
</evidence>
<dbReference type="PANTHER" id="PTHR43180">
    <property type="entry name" value="3-OXOACYL-(ACYL-CARRIER-PROTEIN) REDUCTASE (AFU_ORTHOLOGUE AFUA_6G11210)"/>
    <property type="match status" value="1"/>
</dbReference>
<evidence type="ECO:0000256" key="2">
    <source>
        <dbReference type="ARBA" id="ARBA00023002"/>
    </source>
</evidence>
<dbReference type="Gene3D" id="3.40.50.720">
    <property type="entry name" value="NAD(P)-binding Rossmann-like Domain"/>
    <property type="match status" value="1"/>
</dbReference>
<gene>
    <name evidence="3" type="primary">ABSGL_13113.1 scaffold 13659</name>
</gene>
<dbReference type="InterPro" id="IPR036291">
    <property type="entry name" value="NAD(P)-bd_dom_sf"/>
</dbReference>
<dbReference type="InterPro" id="IPR002347">
    <property type="entry name" value="SDR_fam"/>
</dbReference>
<evidence type="ECO:0000313" key="3">
    <source>
        <dbReference type="EMBL" id="SAM07470.1"/>
    </source>
</evidence>
<dbReference type="InParanoid" id="A0A168RW14"/>
<dbReference type="PRINTS" id="PR00080">
    <property type="entry name" value="SDRFAMILY"/>
</dbReference>
<dbReference type="STRING" id="4829.A0A168RW14"/>
<keyword evidence="2" id="KW-0560">Oxidoreductase</keyword>
<evidence type="ECO:0000256" key="1">
    <source>
        <dbReference type="ARBA" id="ARBA00006484"/>
    </source>
</evidence>
<name>A0A168RW14_ABSGL</name>
<protein>
    <recommendedName>
        <fullName evidence="5">NAD(P)-binding protein</fullName>
    </recommendedName>
</protein>
<dbReference type="OrthoDB" id="47007at2759"/>
<keyword evidence="4" id="KW-1185">Reference proteome</keyword>
<dbReference type="Proteomes" id="UP000078561">
    <property type="component" value="Unassembled WGS sequence"/>
</dbReference>
<dbReference type="SUPFAM" id="SSF51735">
    <property type="entry name" value="NAD(P)-binding Rossmann-fold domains"/>
    <property type="match status" value="1"/>
</dbReference>
<dbReference type="FunFam" id="3.40.50.720:FF:000084">
    <property type="entry name" value="Short-chain dehydrogenase reductase"/>
    <property type="match status" value="1"/>
</dbReference>
<dbReference type="PANTHER" id="PTHR43180:SF66">
    <property type="entry name" value="SHORT-CHAIN DEHYDROGENASE_REDUCTASE FAMILY PROTEIN"/>
    <property type="match status" value="1"/>
</dbReference>
<accession>A0A168RW14</accession>
<dbReference type="PRINTS" id="PR00081">
    <property type="entry name" value="GDHRDH"/>
</dbReference>
<dbReference type="OMA" id="ECIPKRM"/>
<dbReference type="EMBL" id="LT554760">
    <property type="protein sequence ID" value="SAM07470.1"/>
    <property type="molecule type" value="Genomic_DNA"/>
</dbReference>